<keyword evidence="2" id="KW-0343">GTPase activation</keyword>
<proteinExistence type="predicted"/>
<dbReference type="SMART" id="SM00233">
    <property type="entry name" value="PH"/>
    <property type="match status" value="1"/>
</dbReference>
<dbReference type="InterPro" id="IPR036860">
    <property type="entry name" value="SH2_dom_sf"/>
</dbReference>
<dbReference type="GO" id="GO:0016477">
    <property type="term" value="P:cell migration"/>
    <property type="evidence" value="ECO:0007669"/>
    <property type="project" value="TreeGrafter"/>
</dbReference>
<dbReference type="PRINTS" id="PR00401">
    <property type="entry name" value="SH2DOMAIN"/>
</dbReference>
<dbReference type="InterPro" id="IPR001849">
    <property type="entry name" value="PH_domain"/>
</dbReference>
<evidence type="ECO:0000313" key="6">
    <source>
        <dbReference type="Proteomes" id="UP001152795"/>
    </source>
</evidence>
<name>A0A7D9DPX4_PARCT</name>
<dbReference type="AlphaFoldDB" id="A0A7D9DPX4"/>
<dbReference type="SUPFAM" id="SSF49562">
    <property type="entry name" value="C2 domain (Calcium/lipid-binding domain, CaLB)"/>
    <property type="match status" value="1"/>
</dbReference>
<dbReference type="InterPro" id="IPR000008">
    <property type="entry name" value="C2_dom"/>
</dbReference>
<evidence type="ECO:0000256" key="3">
    <source>
        <dbReference type="ARBA" id="ARBA00022999"/>
    </source>
</evidence>
<dbReference type="InterPro" id="IPR008936">
    <property type="entry name" value="Rho_GTPase_activation_prot"/>
</dbReference>
<dbReference type="PROSITE" id="PS50001">
    <property type="entry name" value="SH2"/>
    <property type="match status" value="2"/>
</dbReference>
<dbReference type="InterPro" id="IPR000980">
    <property type="entry name" value="SH2"/>
</dbReference>
<dbReference type="GO" id="GO:0035591">
    <property type="term" value="F:signaling adaptor activity"/>
    <property type="evidence" value="ECO:0007669"/>
    <property type="project" value="TreeGrafter"/>
</dbReference>
<dbReference type="SUPFAM" id="SSF48350">
    <property type="entry name" value="GTPase activation domain, GAP"/>
    <property type="match status" value="1"/>
</dbReference>
<keyword evidence="3" id="KW-0727">SH2 domain</keyword>
<keyword evidence="6" id="KW-1185">Reference proteome</keyword>
<dbReference type="Gene3D" id="2.30.30.40">
    <property type="entry name" value="SH3 Domains"/>
    <property type="match status" value="1"/>
</dbReference>
<feature type="region of interest" description="Disordered" evidence="4">
    <location>
        <begin position="290"/>
        <end position="310"/>
    </location>
</feature>
<evidence type="ECO:0000256" key="1">
    <source>
        <dbReference type="ARBA" id="ARBA00022443"/>
    </source>
</evidence>
<dbReference type="PANTHER" id="PTHR19969">
    <property type="entry name" value="SH2-SH3 ADAPTOR PROTEIN-RELATED"/>
    <property type="match status" value="1"/>
</dbReference>
<dbReference type="Gene3D" id="1.10.506.10">
    <property type="entry name" value="GTPase Activation - p120gap, domain 1"/>
    <property type="match status" value="1"/>
</dbReference>
<dbReference type="SUPFAM" id="SSF55550">
    <property type="entry name" value="SH2 domain"/>
    <property type="match status" value="2"/>
</dbReference>
<dbReference type="SUPFAM" id="SSF50729">
    <property type="entry name" value="PH domain-like"/>
    <property type="match status" value="1"/>
</dbReference>
<dbReference type="Pfam" id="PF00168">
    <property type="entry name" value="C2"/>
    <property type="match status" value="1"/>
</dbReference>
<dbReference type="GO" id="GO:0030971">
    <property type="term" value="F:receptor tyrosine kinase binding"/>
    <property type="evidence" value="ECO:0007669"/>
    <property type="project" value="TreeGrafter"/>
</dbReference>
<dbReference type="Proteomes" id="UP001152795">
    <property type="component" value="Unassembled WGS sequence"/>
</dbReference>
<dbReference type="OrthoDB" id="1562946at2759"/>
<dbReference type="Gene3D" id="2.30.29.30">
    <property type="entry name" value="Pleckstrin-homology domain (PH domain)/Phosphotyrosine-binding domain (PTB)"/>
    <property type="match status" value="1"/>
</dbReference>
<dbReference type="EMBL" id="CACRXK020001736">
    <property type="protein sequence ID" value="CAB3990848.1"/>
    <property type="molecule type" value="Genomic_DNA"/>
</dbReference>
<evidence type="ECO:0000313" key="5">
    <source>
        <dbReference type="EMBL" id="CAB3990848.1"/>
    </source>
</evidence>
<comment type="caution">
    <text evidence="5">The sequence shown here is derived from an EMBL/GenBank/DDBJ whole genome shotgun (WGS) entry which is preliminary data.</text>
</comment>
<dbReference type="SUPFAM" id="SSF50044">
    <property type="entry name" value="SH3-domain"/>
    <property type="match status" value="1"/>
</dbReference>
<dbReference type="Pfam" id="PF00017">
    <property type="entry name" value="SH2"/>
    <property type="match status" value="2"/>
</dbReference>
<dbReference type="SMART" id="SM00239">
    <property type="entry name" value="C2"/>
    <property type="match status" value="1"/>
</dbReference>
<dbReference type="GO" id="GO:0007167">
    <property type="term" value="P:enzyme-linked receptor protein signaling pathway"/>
    <property type="evidence" value="ECO:0007669"/>
    <property type="project" value="TreeGrafter"/>
</dbReference>
<dbReference type="InterPro" id="IPR035892">
    <property type="entry name" value="C2_domain_sf"/>
</dbReference>
<dbReference type="InterPro" id="IPR051184">
    <property type="entry name" value="Tyrosine-phos_adapter"/>
</dbReference>
<dbReference type="InterPro" id="IPR036028">
    <property type="entry name" value="SH3-like_dom_sf"/>
</dbReference>
<reference evidence="5" key="1">
    <citation type="submission" date="2020-04" db="EMBL/GenBank/DDBJ databases">
        <authorList>
            <person name="Alioto T."/>
            <person name="Alioto T."/>
            <person name="Gomez Garrido J."/>
        </authorList>
    </citation>
    <scope>NUCLEOTIDE SEQUENCE</scope>
    <source>
        <strain evidence="5">A484AB</strain>
    </source>
</reference>
<evidence type="ECO:0000256" key="4">
    <source>
        <dbReference type="SAM" id="MobiDB-lite"/>
    </source>
</evidence>
<dbReference type="PROSITE" id="PS50002">
    <property type="entry name" value="SH3"/>
    <property type="match status" value="1"/>
</dbReference>
<keyword evidence="1" id="KW-0728">SH3 domain</keyword>
<dbReference type="PROSITE" id="PS50004">
    <property type="entry name" value="C2"/>
    <property type="match status" value="1"/>
</dbReference>
<dbReference type="PROSITE" id="PS50003">
    <property type="entry name" value="PH_DOMAIN"/>
    <property type="match status" value="1"/>
</dbReference>
<dbReference type="InterPro" id="IPR001452">
    <property type="entry name" value="SH3_domain"/>
</dbReference>
<dbReference type="SMART" id="SM00252">
    <property type="entry name" value="SH2"/>
    <property type="match status" value="2"/>
</dbReference>
<accession>A0A7D9DPX4</accession>
<dbReference type="InterPro" id="IPR011993">
    <property type="entry name" value="PH-like_dom_sf"/>
</dbReference>
<dbReference type="Gene3D" id="3.30.505.10">
    <property type="entry name" value="SH2 domain"/>
    <property type="match status" value="2"/>
</dbReference>
<sequence length="687" mass="78738">MAGRKDELWDASRDRDSIHVYVECEENDDECWYHGKLDRKTSEERLMKQGKPGSYLVRKSERKHGQYSLSYIGLNGISHFSITALFGDYYIGGRQFESLRDLIGYYTKYSCLLKDEKLEHPVQPPEPVSLSIRMVANYSYSKPHGSEALSFLAGDVFVIEDNVNESWFWGRLQRTSERGMIPKAYLNDAPDDLSPYAGKPWFYDNLSKEEANELLMNEGVVGSFLIRPSQGRVGDYSLSVRDDNGVSRFLIKKQGLQYLFGGRLFDDLESIIERYKKEFIEQGLSLGNPIARREQTPPTTPTSLGGLRDLNVNEDTPTTPIYEATIESTVGLGIVKSGFLVKKGTSKKWKSMFFILNGEDEQLLFFDHNTRTRPKGMIDLTYSTVYEVHESLFGRPNCFQIAVRFGDTQMFYLCADTCDEANDWIQALRKFCSKTRRTATQIMTNSDVKQLRGLEMNIIEAHNLPPGKSYHPYCVVSLNEVRMSRTPVKEGENPVWNEAFKFNDIPEDIVSFTVAICNRNKRSKDQDIACLTVALQILTKGEVVDDWFQLRATHSRTEAGTIRIKARYMHEMIMPVEEYSGLKEILLKEDVLCVTSLMEVCKDRDTVASRILNVFRHQEEHHNLLKRLTEKEIENEGKVRLYSLSATARYGIYSMFVISVMFTLNSQDEDTKLEIGFEGTLPVGHIY</sequence>
<organism evidence="5 6">
    <name type="scientific">Paramuricea clavata</name>
    <name type="common">Red gorgonian</name>
    <name type="synonym">Violescent sea-whip</name>
    <dbReference type="NCBI Taxonomy" id="317549"/>
    <lineage>
        <taxon>Eukaryota</taxon>
        <taxon>Metazoa</taxon>
        <taxon>Cnidaria</taxon>
        <taxon>Anthozoa</taxon>
        <taxon>Octocorallia</taxon>
        <taxon>Malacalcyonacea</taxon>
        <taxon>Plexauridae</taxon>
        <taxon>Paramuricea</taxon>
    </lineage>
</organism>
<dbReference type="SMART" id="SM00326">
    <property type="entry name" value="SH3"/>
    <property type="match status" value="1"/>
</dbReference>
<dbReference type="GO" id="GO:0005096">
    <property type="term" value="F:GTPase activator activity"/>
    <property type="evidence" value="ECO:0007669"/>
    <property type="project" value="UniProtKB-KW"/>
</dbReference>
<dbReference type="PANTHER" id="PTHR19969:SF19">
    <property type="entry name" value="SH2 DOMAIN-CONTAINING PROTEIN"/>
    <property type="match status" value="1"/>
</dbReference>
<dbReference type="Pfam" id="PF00018">
    <property type="entry name" value="SH3_1"/>
    <property type="match status" value="1"/>
</dbReference>
<gene>
    <name evidence="5" type="ORF">PACLA_8A024176</name>
</gene>
<dbReference type="GO" id="GO:0005737">
    <property type="term" value="C:cytoplasm"/>
    <property type="evidence" value="ECO:0007669"/>
    <property type="project" value="TreeGrafter"/>
</dbReference>
<dbReference type="Pfam" id="PF00169">
    <property type="entry name" value="PH"/>
    <property type="match status" value="1"/>
</dbReference>
<dbReference type="Gene3D" id="2.60.40.150">
    <property type="entry name" value="C2 domain"/>
    <property type="match status" value="1"/>
</dbReference>
<evidence type="ECO:0000256" key="2">
    <source>
        <dbReference type="ARBA" id="ARBA00022468"/>
    </source>
</evidence>
<protein>
    <submittedName>
        <fullName evidence="5">Ras GTPase-activating 1-like</fullName>
    </submittedName>
</protein>